<accession>A0ABN9F1M3</accession>
<sequence>AVRNGFTTGGGTHLPCGLQYQGWPAGALSNQQLTPAISHHLRLIAGGMDSALVVGLTCRVGCSTRADQRVLSAARSSHVQSAKPGADCRKVYLRHDQACDQALVYVFP</sequence>
<organism evidence="1 2">
    <name type="scientific">Staurois parvus</name>
    <dbReference type="NCBI Taxonomy" id="386267"/>
    <lineage>
        <taxon>Eukaryota</taxon>
        <taxon>Metazoa</taxon>
        <taxon>Chordata</taxon>
        <taxon>Craniata</taxon>
        <taxon>Vertebrata</taxon>
        <taxon>Euteleostomi</taxon>
        <taxon>Amphibia</taxon>
        <taxon>Batrachia</taxon>
        <taxon>Anura</taxon>
        <taxon>Neobatrachia</taxon>
        <taxon>Ranoidea</taxon>
        <taxon>Ranidae</taxon>
        <taxon>Staurois</taxon>
    </lineage>
</organism>
<dbReference type="Proteomes" id="UP001162483">
    <property type="component" value="Unassembled WGS sequence"/>
</dbReference>
<name>A0ABN9F1M3_9NEOB</name>
<keyword evidence="2" id="KW-1185">Reference proteome</keyword>
<gene>
    <name evidence="1" type="ORF">SPARVUS_LOCUS10983631</name>
</gene>
<evidence type="ECO:0000313" key="2">
    <source>
        <dbReference type="Proteomes" id="UP001162483"/>
    </source>
</evidence>
<comment type="caution">
    <text evidence="1">The sequence shown here is derived from an EMBL/GenBank/DDBJ whole genome shotgun (WGS) entry which is preliminary data.</text>
</comment>
<proteinExistence type="predicted"/>
<reference evidence="1" key="1">
    <citation type="submission" date="2023-05" db="EMBL/GenBank/DDBJ databases">
        <authorList>
            <person name="Stuckert A."/>
        </authorList>
    </citation>
    <scope>NUCLEOTIDE SEQUENCE</scope>
</reference>
<evidence type="ECO:0000313" key="1">
    <source>
        <dbReference type="EMBL" id="CAI9590016.1"/>
    </source>
</evidence>
<feature type="non-terminal residue" evidence="1">
    <location>
        <position position="1"/>
    </location>
</feature>
<protein>
    <submittedName>
        <fullName evidence="1">Uncharacterized protein</fullName>
    </submittedName>
</protein>
<dbReference type="EMBL" id="CATNWA010016115">
    <property type="protein sequence ID" value="CAI9590016.1"/>
    <property type="molecule type" value="Genomic_DNA"/>
</dbReference>